<reference evidence="3" key="1">
    <citation type="submission" date="2020-04" db="EMBL/GenBank/DDBJ databases">
        <authorList>
            <person name="Chiriac C."/>
            <person name="Salcher M."/>
            <person name="Ghai R."/>
            <person name="Kavagutti S V."/>
        </authorList>
    </citation>
    <scope>NUCLEOTIDE SEQUENCE</scope>
</reference>
<organism evidence="3">
    <name type="scientific">uncultured Caudovirales phage</name>
    <dbReference type="NCBI Taxonomy" id="2100421"/>
    <lineage>
        <taxon>Viruses</taxon>
        <taxon>Duplodnaviria</taxon>
        <taxon>Heunggongvirae</taxon>
        <taxon>Uroviricota</taxon>
        <taxon>Caudoviricetes</taxon>
        <taxon>Peduoviridae</taxon>
        <taxon>Maltschvirus</taxon>
        <taxon>Maltschvirus maltsch</taxon>
    </lineage>
</organism>
<name>A0A6J5LWQ1_9CAUD</name>
<feature type="compositionally biased region" description="Basic and acidic residues" evidence="1">
    <location>
        <begin position="855"/>
        <end position="868"/>
    </location>
</feature>
<protein>
    <submittedName>
        <fullName evidence="3">Uncharacterized protein</fullName>
    </submittedName>
</protein>
<dbReference type="EMBL" id="LR796342">
    <property type="protein sequence ID" value="CAB4138272.1"/>
    <property type="molecule type" value="Genomic_DNA"/>
</dbReference>
<keyword evidence="2" id="KW-0472">Membrane</keyword>
<feature type="region of interest" description="Disordered" evidence="1">
    <location>
        <begin position="433"/>
        <end position="452"/>
    </location>
</feature>
<evidence type="ECO:0000256" key="1">
    <source>
        <dbReference type="SAM" id="MobiDB-lite"/>
    </source>
</evidence>
<gene>
    <name evidence="3" type="ORF">UFOVP329_34</name>
</gene>
<proteinExistence type="predicted"/>
<keyword evidence="2" id="KW-1133">Transmembrane helix</keyword>
<accession>A0A6J5LWQ1</accession>
<feature type="transmembrane region" description="Helical" evidence="2">
    <location>
        <begin position="231"/>
        <end position="250"/>
    </location>
</feature>
<evidence type="ECO:0000313" key="3">
    <source>
        <dbReference type="EMBL" id="CAB4138272.1"/>
    </source>
</evidence>
<evidence type="ECO:0000256" key="2">
    <source>
        <dbReference type="SAM" id="Phobius"/>
    </source>
</evidence>
<feature type="compositionally biased region" description="Polar residues" evidence="1">
    <location>
        <begin position="433"/>
        <end position="451"/>
    </location>
</feature>
<keyword evidence="2" id="KW-0812">Transmembrane</keyword>
<feature type="region of interest" description="Disordered" evidence="1">
    <location>
        <begin position="855"/>
        <end position="874"/>
    </location>
</feature>
<sequence>MSQIGSINVRFTADTRQAVVSSEGLRKTVRETTDRVTRDVSSVDTTAKSAFASVANSLRAASQAFQSVAQNATASTNQISNAVRQLQQDAGKAEAAASRIANASRPRNPSTGRFNVLFEDIEDRGGRPVNRRTGRFLSREDALSIDDFGSTRGGAISSQLGVAGSSLNRRDLFLIQQAEQGALGGRSLRDATGSSGNASTIQQTTRAVREQSEAIGVLGQSATAQGTRLSAFFRLFGIGGAVLGVAAIGIRTLTRQLAEARAVYGQSFTETNRLAASFRSLGESLGVAGSRRGTGLNSALEGLAGSLNAIVDPAAKAFDAITRGANSAIRAVTGTSTGIGDIFNAVTTGAAIAFNPRILFQQASEGRLGDSDFTGAAREAELNSIDAFNRARVEGFEELERKIRDARRKGNEDEAALLELTIKRREELAKIAQQISEGQLDPNSSAASGRRQSAIDDFNRGVADIERNRAEREQAARTQIQIQGLLERAANERRYDDETAAARLEAEARLIQEIADANKEKDRELRATKLATIQANYAAEIEAIEDAKDAKLKADAEASEERKKQIDEENRKRREEDRRFAASIASDRIAALRAGGEGSSSAAQRAEIEQSRIERLAQIEEQRGKRSEEQINAAIAAANDRFRSEIEGVQRAEFEASEAGKAEKRRNEEAKQDRERIAEVDRLAGEAARAAAQGNLELEKRLRRDILDTLNQINNAKERSVRLDQIQAREVRDIATAARENVRDAIAVTRDPLAGVSATRVALSDILGVRSAATARQPARAAFQGAAGNQAFDQLGQTTQELLTAERRLLVQARRRARSQEERIRIDEEIGELNSRERIIAEEYNAERQRRVAAEREARQKQERETRANARVGEAGSLRAAEERQRRLGNTGAADRIGQRARTIEEQIAIANTRSPAGSRIIRGSSGGLISTKPLDLPESGAGTQPGRSSPAVAIDTAASSLSSASDRLANANANLAETVQSTFTKVADKLSEVASRVENIDQRLKRANIDGLTNTIEGR</sequence>
<feature type="region of interest" description="Disordered" evidence="1">
    <location>
        <begin position="555"/>
        <end position="580"/>
    </location>
</feature>